<evidence type="ECO:0000313" key="1">
    <source>
        <dbReference type="EMBL" id="KZN59720.1"/>
    </source>
</evidence>
<proteinExistence type="predicted"/>
<comment type="caution">
    <text evidence="1">The sequence shown here is derived from an EMBL/GenBank/DDBJ whole genome shotgun (WGS) entry which is preliminary data.</text>
</comment>
<name>A0A167IMG1_9GAMM</name>
<evidence type="ECO:0000313" key="2">
    <source>
        <dbReference type="Proteomes" id="UP000076661"/>
    </source>
</evidence>
<dbReference type="PATRIC" id="fig|1365257.3.peg.5089"/>
<dbReference type="RefSeq" id="WP_063383124.1">
    <property type="nucleotide sequence ID" value="NZ_AUXX01000067.1"/>
</dbReference>
<dbReference type="Proteomes" id="UP000076661">
    <property type="component" value="Unassembled WGS sequence"/>
</dbReference>
<accession>A0A167IMG1</accession>
<sequence>MAGLLRKTLKSFFRRGAKPTESQFAKLIDACVLHEEDGICKRDSGIEITENLIVKGSLIVDGTFWLAAPPKSANKPSEDPNLDQAPMGAIYLWFGEELPGGFGVCDGKEGRPLITAPNHESGRLNYIIRLAE</sequence>
<dbReference type="EMBL" id="AUXX01000067">
    <property type="protein sequence ID" value="KZN59720.1"/>
    <property type="molecule type" value="Genomic_DNA"/>
</dbReference>
<protein>
    <submittedName>
        <fullName evidence="1">Uncharacterized protein</fullName>
    </submittedName>
</protein>
<gene>
    <name evidence="1" type="ORF">N478_08355</name>
</gene>
<dbReference type="AlphaFoldDB" id="A0A167IMG1"/>
<reference evidence="1 2" key="1">
    <citation type="submission" date="2013-07" db="EMBL/GenBank/DDBJ databases">
        <title>Comparative Genomic and Metabolomic Analysis of Twelve Strains of Pseudoalteromonas luteoviolacea.</title>
        <authorList>
            <person name="Vynne N.G."/>
            <person name="Mansson M."/>
            <person name="Gram L."/>
        </authorList>
    </citation>
    <scope>NUCLEOTIDE SEQUENCE [LARGE SCALE GENOMIC DNA]</scope>
    <source>
        <strain evidence="1 2">S4060-1</strain>
    </source>
</reference>
<organism evidence="1 2">
    <name type="scientific">Pseudoalteromonas luteoviolacea S4060-1</name>
    <dbReference type="NCBI Taxonomy" id="1365257"/>
    <lineage>
        <taxon>Bacteria</taxon>
        <taxon>Pseudomonadati</taxon>
        <taxon>Pseudomonadota</taxon>
        <taxon>Gammaproteobacteria</taxon>
        <taxon>Alteromonadales</taxon>
        <taxon>Pseudoalteromonadaceae</taxon>
        <taxon>Pseudoalteromonas</taxon>
    </lineage>
</organism>